<feature type="region of interest" description="Disordered" evidence="1">
    <location>
        <begin position="1"/>
        <end position="376"/>
    </location>
</feature>
<keyword evidence="3" id="KW-1185">Reference proteome</keyword>
<dbReference type="SMART" id="SM00384">
    <property type="entry name" value="AT_hook"/>
    <property type="match status" value="3"/>
</dbReference>
<comment type="caution">
    <text evidence="2">The sequence shown here is derived from an EMBL/GenBank/DDBJ whole genome shotgun (WGS) entry which is preliminary data.</text>
</comment>
<feature type="compositionally biased region" description="Polar residues" evidence="1">
    <location>
        <begin position="289"/>
        <end position="301"/>
    </location>
</feature>
<feature type="compositionally biased region" description="Basic residues" evidence="1">
    <location>
        <begin position="308"/>
        <end position="317"/>
    </location>
</feature>
<feature type="compositionally biased region" description="Basic and acidic residues" evidence="1">
    <location>
        <begin position="133"/>
        <end position="153"/>
    </location>
</feature>
<evidence type="ECO:0000256" key="1">
    <source>
        <dbReference type="SAM" id="MobiDB-lite"/>
    </source>
</evidence>
<evidence type="ECO:0000313" key="2">
    <source>
        <dbReference type="EMBL" id="KAL3267144.1"/>
    </source>
</evidence>
<feature type="compositionally biased region" description="Basic and acidic residues" evidence="1">
    <location>
        <begin position="361"/>
        <end position="376"/>
    </location>
</feature>
<dbReference type="PRINTS" id="PR00929">
    <property type="entry name" value="ATHOOK"/>
</dbReference>
<feature type="compositionally biased region" description="Basic residues" evidence="1">
    <location>
        <begin position="278"/>
        <end position="288"/>
    </location>
</feature>
<feature type="compositionally biased region" description="Low complexity" evidence="1">
    <location>
        <begin position="169"/>
        <end position="183"/>
    </location>
</feature>
<organism evidence="2 3">
    <name type="scientific">Cryptolaemus montrouzieri</name>
    <dbReference type="NCBI Taxonomy" id="559131"/>
    <lineage>
        <taxon>Eukaryota</taxon>
        <taxon>Metazoa</taxon>
        <taxon>Ecdysozoa</taxon>
        <taxon>Arthropoda</taxon>
        <taxon>Hexapoda</taxon>
        <taxon>Insecta</taxon>
        <taxon>Pterygota</taxon>
        <taxon>Neoptera</taxon>
        <taxon>Endopterygota</taxon>
        <taxon>Coleoptera</taxon>
        <taxon>Polyphaga</taxon>
        <taxon>Cucujiformia</taxon>
        <taxon>Coccinelloidea</taxon>
        <taxon>Coccinellidae</taxon>
        <taxon>Scymninae</taxon>
        <taxon>Scymnini</taxon>
        <taxon>Cryptolaemus</taxon>
    </lineage>
</organism>
<sequence length="376" mass="41103">MLPVVERMLSPIGATPAANRCSSKLERSPDQMQNQFADASSSSESGSDSGSDSDSSSEDSENDNVPETQQPAKAPTPPPSVVETESKPEEESKKRWNLASYIVSENNDPISSPKIQLSPLSSPEKPAGSKQSTDYRKKLVEESDTSDSTKDVDMVLSQALSTKPAPLLSSFSDSDVSSDSTVSKNKKLTNQIVTRRSDDSDSDDGRTNKIIKPPMHVRARTKSVNSSDSDSDYKPTNSKPLSPEPRNSIPKEVVKPKSNRGRPRKIKQDGSETGEVKVKKRGRPRLPKNNHQSNQRSSSASDVEVPVKKRGRPRKRQTPPSSSDEEYKAKPSARNASKVSISSDDNSISRTRLPSTSSVRNESDRDSSRYETPKST</sequence>
<feature type="compositionally biased region" description="Polar residues" evidence="1">
    <location>
        <begin position="103"/>
        <end position="121"/>
    </location>
</feature>
<dbReference type="EMBL" id="JABFTP020000001">
    <property type="protein sequence ID" value="KAL3267144.1"/>
    <property type="molecule type" value="Genomic_DNA"/>
</dbReference>
<feature type="compositionally biased region" description="Basic and acidic residues" evidence="1">
    <location>
        <begin position="84"/>
        <end position="94"/>
    </location>
</feature>
<feature type="compositionally biased region" description="Acidic residues" evidence="1">
    <location>
        <begin position="55"/>
        <end position="64"/>
    </location>
</feature>
<feature type="compositionally biased region" description="Polar residues" evidence="1">
    <location>
        <begin position="334"/>
        <end position="360"/>
    </location>
</feature>
<name>A0ABD2ML83_9CUCU</name>
<protein>
    <submittedName>
        <fullName evidence="2">Uncharacterized protein</fullName>
    </submittedName>
</protein>
<dbReference type="AlphaFoldDB" id="A0ABD2ML83"/>
<feature type="compositionally biased region" description="Low complexity" evidence="1">
    <location>
        <begin position="40"/>
        <end position="54"/>
    </location>
</feature>
<feature type="compositionally biased region" description="Basic and acidic residues" evidence="1">
    <location>
        <begin position="195"/>
        <end position="207"/>
    </location>
</feature>
<dbReference type="InterPro" id="IPR017956">
    <property type="entry name" value="AT_hook_DNA-bd_motif"/>
</dbReference>
<reference evidence="2 3" key="1">
    <citation type="journal article" date="2021" name="BMC Biol.">
        <title>Horizontally acquired antibacterial genes associated with adaptive radiation of ladybird beetles.</title>
        <authorList>
            <person name="Li H.S."/>
            <person name="Tang X.F."/>
            <person name="Huang Y.H."/>
            <person name="Xu Z.Y."/>
            <person name="Chen M.L."/>
            <person name="Du X.Y."/>
            <person name="Qiu B.Y."/>
            <person name="Chen P.T."/>
            <person name="Zhang W."/>
            <person name="Slipinski A."/>
            <person name="Escalona H.E."/>
            <person name="Waterhouse R.M."/>
            <person name="Zwick A."/>
            <person name="Pang H."/>
        </authorList>
    </citation>
    <scope>NUCLEOTIDE SEQUENCE [LARGE SCALE GENOMIC DNA]</scope>
    <source>
        <strain evidence="2">SYSU2018</strain>
    </source>
</reference>
<proteinExistence type="predicted"/>
<evidence type="ECO:0000313" key="3">
    <source>
        <dbReference type="Proteomes" id="UP001516400"/>
    </source>
</evidence>
<dbReference type="Proteomes" id="UP001516400">
    <property type="component" value="Unassembled WGS sequence"/>
</dbReference>
<feature type="compositionally biased region" description="Basic and acidic residues" evidence="1">
    <location>
        <begin position="266"/>
        <end position="277"/>
    </location>
</feature>
<feature type="compositionally biased region" description="Polar residues" evidence="1">
    <location>
        <begin position="30"/>
        <end position="39"/>
    </location>
</feature>
<feature type="compositionally biased region" description="Polar residues" evidence="1">
    <location>
        <begin position="222"/>
        <end position="240"/>
    </location>
</feature>
<gene>
    <name evidence="2" type="ORF">HHI36_011284</name>
</gene>
<accession>A0ABD2ML83</accession>